<protein>
    <submittedName>
        <fullName evidence="2">Uncharacterized protein</fullName>
    </submittedName>
</protein>
<dbReference type="EMBL" id="ACCH01000046">
    <property type="protein sequence ID" value="EEF91835.1"/>
    <property type="molecule type" value="Genomic_DNA"/>
</dbReference>
<reference evidence="2 3" key="1">
    <citation type="submission" date="2008-12" db="EMBL/GenBank/DDBJ databases">
        <authorList>
            <person name="Fulton L."/>
            <person name="Clifton S."/>
            <person name="Fulton B."/>
            <person name="Xu J."/>
            <person name="Minx P."/>
            <person name="Pepin K.H."/>
            <person name="Johnson M."/>
            <person name="Bhonagiri V."/>
            <person name="Nash W.E."/>
            <person name="Mardis E.R."/>
            <person name="Wilson R.K."/>
        </authorList>
    </citation>
    <scope>NUCLEOTIDE SEQUENCE [LARGE SCALE GENOMIC DNA]</scope>
    <source>
        <strain evidence="2 3">DSM 14838</strain>
    </source>
</reference>
<keyword evidence="1" id="KW-0812">Transmembrane</keyword>
<accession>E2N8C6</accession>
<gene>
    <name evidence="2" type="ORF">BACCELL_00521</name>
</gene>
<keyword evidence="1" id="KW-1133">Transmembrane helix</keyword>
<organism evidence="2 3">
    <name type="scientific">Bacteroides cellulosilyticus DSM 14838</name>
    <dbReference type="NCBI Taxonomy" id="537012"/>
    <lineage>
        <taxon>Bacteria</taxon>
        <taxon>Pseudomonadati</taxon>
        <taxon>Bacteroidota</taxon>
        <taxon>Bacteroidia</taxon>
        <taxon>Bacteroidales</taxon>
        <taxon>Bacteroidaceae</taxon>
        <taxon>Bacteroides</taxon>
    </lineage>
</organism>
<keyword evidence="1" id="KW-0472">Membrane</keyword>
<dbReference type="AlphaFoldDB" id="E2N8C6"/>
<feature type="transmembrane region" description="Helical" evidence="1">
    <location>
        <begin position="32"/>
        <end position="52"/>
    </location>
</feature>
<name>E2N8C6_9BACE</name>
<feature type="transmembrane region" description="Helical" evidence="1">
    <location>
        <begin position="6"/>
        <end position="25"/>
    </location>
</feature>
<sequence>MNILFVNTYILLFANYIILSSITSYSPSCNLYYFPFVISSLFVSLFPTPNLLQNESTNYP</sequence>
<comment type="caution">
    <text evidence="2">The sequence shown here is derived from an EMBL/GenBank/DDBJ whole genome shotgun (WGS) entry which is preliminary data.</text>
</comment>
<dbReference type="HOGENOM" id="CLU_2931357_0_0_10"/>
<evidence type="ECO:0000313" key="2">
    <source>
        <dbReference type="EMBL" id="EEF91835.1"/>
    </source>
</evidence>
<evidence type="ECO:0000313" key="3">
    <source>
        <dbReference type="Proteomes" id="UP000003711"/>
    </source>
</evidence>
<dbReference type="Proteomes" id="UP000003711">
    <property type="component" value="Unassembled WGS sequence"/>
</dbReference>
<proteinExistence type="predicted"/>
<evidence type="ECO:0000256" key="1">
    <source>
        <dbReference type="SAM" id="Phobius"/>
    </source>
</evidence>
<reference evidence="2 3" key="2">
    <citation type="submission" date="2009-01" db="EMBL/GenBank/DDBJ databases">
        <title>Draft genome sequence of Bacteroides cellulosilyticus (DSM 14838).</title>
        <authorList>
            <person name="Sudarsanam P."/>
            <person name="Ley R."/>
            <person name="Guruge J."/>
            <person name="Turnbaugh P.J."/>
            <person name="Mahowald M."/>
            <person name="Liep D."/>
            <person name="Gordon J."/>
        </authorList>
    </citation>
    <scope>NUCLEOTIDE SEQUENCE [LARGE SCALE GENOMIC DNA]</scope>
    <source>
        <strain evidence="2 3">DSM 14838</strain>
    </source>
</reference>